<gene>
    <name evidence="2" type="ORF">AB0C36_05485</name>
</gene>
<dbReference type="EMBL" id="JBEZFP010000009">
    <property type="protein sequence ID" value="MEU8132941.1"/>
    <property type="molecule type" value="Genomic_DNA"/>
</dbReference>
<dbReference type="Pfam" id="PF04463">
    <property type="entry name" value="2-thiour_desulf"/>
    <property type="match status" value="1"/>
</dbReference>
<dbReference type="PANTHER" id="PTHR30087:SF1">
    <property type="entry name" value="HYPOTHETICAL CYTOSOLIC PROTEIN"/>
    <property type="match status" value="1"/>
</dbReference>
<feature type="compositionally biased region" description="Polar residues" evidence="1">
    <location>
        <begin position="187"/>
        <end position="196"/>
    </location>
</feature>
<dbReference type="InterPro" id="IPR007553">
    <property type="entry name" value="2-thiour_desulf"/>
</dbReference>
<evidence type="ECO:0000313" key="2">
    <source>
        <dbReference type="EMBL" id="MEU8132941.1"/>
    </source>
</evidence>
<evidence type="ECO:0000256" key="1">
    <source>
        <dbReference type="SAM" id="MobiDB-lite"/>
    </source>
</evidence>
<dbReference type="PANTHER" id="PTHR30087">
    <property type="entry name" value="INNER MEMBRANE PROTEIN"/>
    <property type="match status" value="1"/>
</dbReference>
<proteinExistence type="predicted"/>
<dbReference type="Proteomes" id="UP001551482">
    <property type="component" value="Unassembled WGS sequence"/>
</dbReference>
<dbReference type="RefSeq" id="WP_358349609.1">
    <property type="nucleotide sequence ID" value="NZ_JBEZFP010000009.1"/>
</dbReference>
<reference evidence="2 3" key="1">
    <citation type="submission" date="2024-06" db="EMBL/GenBank/DDBJ databases">
        <title>The Natural Products Discovery Center: Release of the First 8490 Sequenced Strains for Exploring Actinobacteria Biosynthetic Diversity.</title>
        <authorList>
            <person name="Kalkreuter E."/>
            <person name="Kautsar S.A."/>
            <person name="Yang D."/>
            <person name="Bader C.D."/>
            <person name="Teijaro C.N."/>
            <person name="Fluegel L."/>
            <person name="Davis C.M."/>
            <person name="Simpson J.R."/>
            <person name="Lauterbach L."/>
            <person name="Steele A.D."/>
            <person name="Gui C."/>
            <person name="Meng S."/>
            <person name="Li G."/>
            <person name="Viehrig K."/>
            <person name="Ye F."/>
            <person name="Su P."/>
            <person name="Kiefer A.F."/>
            <person name="Nichols A."/>
            <person name="Cepeda A.J."/>
            <person name="Yan W."/>
            <person name="Fan B."/>
            <person name="Jiang Y."/>
            <person name="Adhikari A."/>
            <person name="Zheng C.-J."/>
            <person name="Schuster L."/>
            <person name="Cowan T.M."/>
            <person name="Smanski M.J."/>
            <person name="Chevrette M.G."/>
            <person name="De Carvalho L.P.S."/>
            <person name="Shen B."/>
        </authorList>
    </citation>
    <scope>NUCLEOTIDE SEQUENCE [LARGE SCALE GENOMIC DNA]</scope>
    <source>
        <strain evidence="2 3">NPDC048946</strain>
    </source>
</reference>
<keyword evidence="3" id="KW-1185">Reference proteome</keyword>
<comment type="caution">
    <text evidence="2">The sequence shown here is derived from an EMBL/GenBank/DDBJ whole genome shotgun (WGS) entry which is preliminary data.</text>
</comment>
<feature type="region of interest" description="Disordered" evidence="1">
    <location>
        <begin position="177"/>
        <end position="196"/>
    </location>
</feature>
<protein>
    <submittedName>
        <fullName evidence="2">DUF523 domain-containing protein</fullName>
    </submittedName>
</protein>
<sequence length="196" mass="20584">MGAATPAAKPAATKHKVLVSRCLLGHRVRYDGGTQERLAVLAAWEAEGRIVPVCPEVEGGLPTPRPRAEIPGGRGAQVLDGTERVLTHEGADVTGPYLEGARICLELAARHGIRVAVLKARSPSCGNREAYDGTFTGTRVTGEGVAAAALRRAGVRVFNEDELDAARAALEALDHLDDAVRPPQPDSPTTADDASR</sequence>
<accession>A0ABV3DB22</accession>
<organism evidence="2 3">
    <name type="scientific">Streptodolium elevatio</name>
    <dbReference type="NCBI Taxonomy" id="3157996"/>
    <lineage>
        <taxon>Bacteria</taxon>
        <taxon>Bacillati</taxon>
        <taxon>Actinomycetota</taxon>
        <taxon>Actinomycetes</taxon>
        <taxon>Kitasatosporales</taxon>
        <taxon>Streptomycetaceae</taxon>
        <taxon>Streptodolium</taxon>
    </lineage>
</organism>
<name>A0ABV3DB22_9ACTN</name>
<evidence type="ECO:0000313" key="3">
    <source>
        <dbReference type="Proteomes" id="UP001551482"/>
    </source>
</evidence>